<comment type="similarity">
    <text evidence="2">Belongs to the class-I pyridoxal-phosphate-dependent aminotransferase family.</text>
</comment>
<evidence type="ECO:0000313" key="7">
    <source>
        <dbReference type="EMBL" id="MBB5227209.1"/>
    </source>
</evidence>
<gene>
    <name evidence="7" type="ORF">HNP76_002607</name>
</gene>
<dbReference type="PANTHER" id="PTHR46383">
    <property type="entry name" value="ASPARTATE AMINOTRANSFERASE"/>
    <property type="match status" value="1"/>
</dbReference>
<name>A0A7W8LN45_9SPIR</name>
<proteinExistence type="inferred from homology"/>
<dbReference type="GO" id="GO:0030170">
    <property type="term" value="F:pyridoxal phosphate binding"/>
    <property type="evidence" value="ECO:0007669"/>
    <property type="project" value="InterPro"/>
</dbReference>
<keyword evidence="5" id="KW-0663">Pyridoxal phosphate</keyword>
<accession>A0A7W8LN45</accession>
<keyword evidence="4 7" id="KW-0808">Transferase</keyword>
<dbReference type="Gene3D" id="3.90.1150.10">
    <property type="entry name" value="Aspartate Aminotransferase, domain 1"/>
    <property type="match status" value="1"/>
</dbReference>
<sequence length="429" mass="47256">MLNPLAQELNDTLRGTVAGELLSDLGSRIFFPRGIISQGAEARQFGKVANATIGTTMIEGKPAALPSVKKFAPELTNAELVSYTPTAGNPDLRKKWKELMLKKNPGLAGKATSNPVVVPGLTAGISYLSDLFVDSNHPLLAANPSWDNYALVVETRRGAELHTFNMFANGGFDIDSFKKAMEEEAKSGSVRVLLNFPQNPSGYSPTNAEAKEIVQVVKELAEKGTKIIVWDDDAYFGLNYEEDIYPQSLFAEFACLHENVLAVKVDGPTKEDFVWGFRCGFLTFAGKGLTDEQYLALEKKLMGLIRSSVSCSSSPSQSISLHAFSEPKIEEEKKIFRDMLCARYKKVRAFVDSHKSSVLEALPFNSGYFMSFHTKCNAEELRLKILHEKQIGTISIDASTLRVAFSSVDESKIDEVYSAIYAAAEEMKK</sequence>
<dbReference type="GO" id="GO:0006520">
    <property type="term" value="P:amino acid metabolic process"/>
    <property type="evidence" value="ECO:0007669"/>
    <property type="project" value="InterPro"/>
</dbReference>
<dbReference type="RefSeq" id="WP_184661224.1">
    <property type="nucleotide sequence ID" value="NZ_CP031518.1"/>
</dbReference>
<dbReference type="InterPro" id="IPR015422">
    <property type="entry name" value="PyrdxlP-dep_Trfase_small"/>
</dbReference>
<dbReference type="InterPro" id="IPR004839">
    <property type="entry name" value="Aminotransferase_I/II_large"/>
</dbReference>
<evidence type="ECO:0000256" key="3">
    <source>
        <dbReference type="ARBA" id="ARBA00022576"/>
    </source>
</evidence>
<organism evidence="7 8">
    <name type="scientific">Treponema ruminis</name>
    <dbReference type="NCBI Taxonomy" id="744515"/>
    <lineage>
        <taxon>Bacteria</taxon>
        <taxon>Pseudomonadati</taxon>
        <taxon>Spirochaetota</taxon>
        <taxon>Spirochaetia</taxon>
        <taxon>Spirochaetales</taxon>
        <taxon>Treponemataceae</taxon>
        <taxon>Treponema</taxon>
    </lineage>
</organism>
<dbReference type="Gene3D" id="3.40.640.10">
    <property type="entry name" value="Type I PLP-dependent aspartate aminotransferase-like (Major domain)"/>
    <property type="match status" value="1"/>
</dbReference>
<dbReference type="InterPro" id="IPR015424">
    <property type="entry name" value="PyrdxlP-dep_Trfase"/>
</dbReference>
<dbReference type="Proteomes" id="UP000518887">
    <property type="component" value="Unassembled WGS sequence"/>
</dbReference>
<dbReference type="SUPFAM" id="SSF53383">
    <property type="entry name" value="PLP-dependent transferases"/>
    <property type="match status" value="1"/>
</dbReference>
<evidence type="ECO:0000256" key="5">
    <source>
        <dbReference type="ARBA" id="ARBA00022898"/>
    </source>
</evidence>
<dbReference type="InterPro" id="IPR015421">
    <property type="entry name" value="PyrdxlP-dep_Trfase_major"/>
</dbReference>
<dbReference type="EMBL" id="JACHFQ010000009">
    <property type="protein sequence ID" value="MBB5227209.1"/>
    <property type="molecule type" value="Genomic_DNA"/>
</dbReference>
<evidence type="ECO:0000256" key="2">
    <source>
        <dbReference type="ARBA" id="ARBA00007441"/>
    </source>
</evidence>
<dbReference type="NCBIfam" id="NF006388">
    <property type="entry name" value="PRK08637.1"/>
    <property type="match status" value="1"/>
</dbReference>
<keyword evidence="3 7" id="KW-0032">Aminotransferase</keyword>
<evidence type="ECO:0000259" key="6">
    <source>
        <dbReference type="Pfam" id="PF00155"/>
    </source>
</evidence>
<reference evidence="7 8" key="1">
    <citation type="submission" date="2020-08" db="EMBL/GenBank/DDBJ databases">
        <title>Genomic Encyclopedia of Type Strains, Phase IV (KMG-IV): sequencing the most valuable type-strain genomes for metagenomic binning, comparative biology and taxonomic classification.</title>
        <authorList>
            <person name="Goeker M."/>
        </authorList>
    </citation>
    <scope>NUCLEOTIDE SEQUENCE [LARGE SCALE GENOMIC DNA]</scope>
    <source>
        <strain evidence="7 8">DSM 103462</strain>
    </source>
</reference>
<dbReference type="AlphaFoldDB" id="A0A7W8LN45"/>
<comment type="caution">
    <text evidence="7">The sequence shown here is derived from an EMBL/GenBank/DDBJ whole genome shotgun (WGS) entry which is preliminary data.</text>
</comment>
<keyword evidence="8" id="KW-1185">Reference proteome</keyword>
<evidence type="ECO:0000256" key="1">
    <source>
        <dbReference type="ARBA" id="ARBA00001933"/>
    </source>
</evidence>
<dbReference type="CDD" id="cd00609">
    <property type="entry name" value="AAT_like"/>
    <property type="match status" value="1"/>
</dbReference>
<comment type="cofactor">
    <cofactor evidence="1">
        <name>pyridoxal 5'-phosphate</name>
        <dbReference type="ChEBI" id="CHEBI:597326"/>
    </cofactor>
</comment>
<protein>
    <submittedName>
        <fullName evidence="7">Aspartate/methionine/tyrosine aminotransferase</fullName>
    </submittedName>
</protein>
<dbReference type="GO" id="GO:0008483">
    <property type="term" value="F:transaminase activity"/>
    <property type="evidence" value="ECO:0007669"/>
    <property type="project" value="UniProtKB-KW"/>
</dbReference>
<dbReference type="InterPro" id="IPR050596">
    <property type="entry name" value="AspAT/PAT-like"/>
</dbReference>
<dbReference type="PANTHER" id="PTHR46383:SF1">
    <property type="entry name" value="ASPARTATE AMINOTRANSFERASE"/>
    <property type="match status" value="1"/>
</dbReference>
<evidence type="ECO:0000256" key="4">
    <source>
        <dbReference type="ARBA" id="ARBA00022679"/>
    </source>
</evidence>
<evidence type="ECO:0000313" key="8">
    <source>
        <dbReference type="Proteomes" id="UP000518887"/>
    </source>
</evidence>
<dbReference type="Pfam" id="PF00155">
    <property type="entry name" value="Aminotran_1_2"/>
    <property type="match status" value="1"/>
</dbReference>
<feature type="domain" description="Aminotransferase class I/classII large" evidence="6">
    <location>
        <begin position="64"/>
        <end position="420"/>
    </location>
</feature>